<dbReference type="Gene3D" id="2.40.170.20">
    <property type="entry name" value="TonB-dependent receptor, beta-barrel domain"/>
    <property type="match status" value="1"/>
</dbReference>
<dbReference type="Pfam" id="PF00593">
    <property type="entry name" value="TonB_dep_Rec_b-barrel"/>
    <property type="match status" value="1"/>
</dbReference>
<evidence type="ECO:0000256" key="4">
    <source>
        <dbReference type="ARBA" id="ARBA00022496"/>
    </source>
</evidence>
<feature type="chain" id="PRO_5014449091" evidence="14">
    <location>
        <begin position="43"/>
        <end position="774"/>
    </location>
</feature>
<dbReference type="GO" id="GO:0006826">
    <property type="term" value="P:iron ion transport"/>
    <property type="evidence" value="ECO:0007669"/>
    <property type="project" value="UniProtKB-KW"/>
</dbReference>
<dbReference type="PANTHER" id="PTHR32552">
    <property type="entry name" value="FERRICHROME IRON RECEPTOR-RELATED"/>
    <property type="match status" value="1"/>
</dbReference>
<dbReference type="PANTHER" id="PTHR32552:SF81">
    <property type="entry name" value="TONB-DEPENDENT OUTER MEMBRANE RECEPTOR"/>
    <property type="match status" value="1"/>
</dbReference>
<keyword evidence="5 11" id="KW-0812">Transmembrane</keyword>
<dbReference type="SUPFAM" id="SSF56935">
    <property type="entry name" value="Porins"/>
    <property type="match status" value="1"/>
</dbReference>
<comment type="subcellular location">
    <subcellularLocation>
        <location evidence="1 11">Cell outer membrane</location>
        <topology evidence="1 11">Multi-pass membrane protein</topology>
    </subcellularLocation>
</comment>
<evidence type="ECO:0000256" key="10">
    <source>
        <dbReference type="ARBA" id="ARBA00023237"/>
    </source>
</evidence>
<dbReference type="Proteomes" id="UP000236220">
    <property type="component" value="Unassembled WGS sequence"/>
</dbReference>
<keyword evidence="4" id="KW-0410">Iron transport</keyword>
<evidence type="ECO:0000256" key="8">
    <source>
        <dbReference type="ARBA" id="ARBA00023077"/>
    </source>
</evidence>
<dbReference type="InterPro" id="IPR000531">
    <property type="entry name" value="Beta-barrel_TonB"/>
</dbReference>
<protein>
    <submittedName>
        <fullName evidence="17">TonB dependent receptor</fullName>
    </submittedName>
</protein>
<evidence type="ECO:0000256" key="1">
    <source>
        <dbReference type="ARBA" id="ARBA00004571"/>
    </source>
</evidence>
<keyword evidence="14" id="KW-0732">Signal</keyword>
<feature type="domain" description="TonB-dependent receptor plug" evidence="16">
    <location>
        <begin position="89"/>
        <end position="198"/>
    </location>
</feature>
<gene>
    <name evidence="17" type="ORF">Lysil_0098</name>
</gene>
<evidence type="ECO:0000259" key="15">
    <source>
        <dbReference type="Pfam" id="PF00593"/>
    </source>
</evidence>
<keyword evidence="3 11" id="KW-1134">Transmembrane beta strand</keyword>
<dbReference type="OrthoDB" id="127311at2"/>
<comment type="similarity">
    <text evidence="11 12">Belongs to the TonB-dependent receptor family.</text>
</comment>
<evidence type="ECO:0000256" key="12">
    <source>
        <dbReference type="RuleBase" id="RU003357"/>
    </source>
</evidence>
<proteinExistence type="inferred from homology"/>
<evidence type="ECO:0000256" key="13">
    <source>
        <dbReference type="SAM" id="MobiDB-lite"/>
    </source>
</evidence>
<dbReference type="AlphaFoldDB" id="A0A2K1Q0A3"/>
<keyword evidence="17" id="KW-0675">Receptor</keyword>
<keyword evidence="18" id="KW-1185">Reference proteome</keyword>
<evidence type="ECO:0000256" key="7">
    <source>
        <dbReference type="ARBA" id="ARBA00023065"/>
    </source>
</evidence>
<accession>A0A2K1Q0A3</accession>
<evidence type="ECO:0000256" key="14">
    <source>
        <dbReference type="SAM" id="SignalP"/>
    </source>
</evidence>
<evidence type="ECO:0000256" key="2">
    <source>
        <dbReference type="ARBA" id="ARBA00022448"/>
    </source>
</evidence>
<keyword evidence="7" id="KW-0406">Ion transport</keyword>
<keyword evidence="6" id="KW-0408">Iron</keyword>
<evidence type="ECO:0000259" key="16">
    <source>
        <dbReference type="Pfam" id="PF07715"/>
    </source>
</evidence>
<dbReference type="InterPro" id="IPR012910">
    <property type="entry name" value="Plug_dom"/>
</dbReference>
<evidence type="ECO:0000313" key="17">
    <source>
        <dbReference type="EMBL" id="PNS08469.1"/>
    </source>
</evidence>
<keyword evidence="8 12" id="KW-0798">TonB box</keyword>
<comment type="caution">
    <text evidence="17">The sequence shown here is derived from an EMBL/GenBank/DDBJ whole genome shotgun (WGS) entry which is preliminary data.</text>
</comment>
<dbReference type="GO" id="GO:0009279">
    <property type="term" value="C:cell outer membrane"/>
    <property type="evidence" value="ECO:0007669"/>
    <property type="project" value="UniProtKB-SubCell"/>
</dbReference>
<feature type="region of interest" description="Disordered" evidence="13">
    <location>
        <begin position="48"/>
        <end position="70"/>
    </location>
</feature>
<evidence type="ECO:0000256" key="9">
    <source>
        <dbReference type="ARBA" id="ARBA00023136"/>
    </source>
</evidence>
<evidence type="ECO:0000256" key="5">
    <source>
        <dbReference type="ARBA" id="ARBA00022692"/>
    </source>
</evidence>
<evidence type="ECO:0000256" key="11">
    <source>
        <dbReference type="PROSITE-ProRule" id="PRU01360"/>
    </source>
</evidence>
<dbReference type="PROSITE" id="PS52016">
    <property type="entry name" value="TONB_DEPENDENT_REC_3"/>
    <property type="match status" value="1"/>
</dbReference>
<reference evidence="17 18" key="1">
    <citation type="submission" date="2017-08" db="EMBL/GenBank/DDBJ databases">
        <title>Lysobacter sylvestris genome.</title>
        <authorList>
            <person name="Zhang D.-C."/>
            <person name="Albuquerque L."/>
            <person name="Franca L."/>
            <person name="Froufe H.J.C."/>
            <person name="Barroso C."/>
            <person name="Egas C."/>
            <person name="Da Costa M."/>
            <person name="Margesin R."/>
        </authorList>
    </citation>
    <scope>NUCLEOTIDE SEQUENCE [LARGE SCALE GENOMIC DNA]</scope>
    <source>
        <strain evidence="17 18">AM20-91</strain>
    </source>
</reference>
<keyword evidence="10 11" id="KW-0998">Cell outer membrane</keyword>
<dbReference type="EMBL" id="NPZB01000001">
    <property type="protein sequence ID" value="PNS08469.1"/>
    <property type="molecule type" value="Genomic_DNA"/>
</dbReference>
<dbReference type="RefSeq" id="WP_103073646.1">
    <property type="nucleotide sequence ID" value="NZ_NPZB01000001.1"/>
</dbReference>
<sequence>MAHRNIHQTNPALGSMHEQARTALSLSILLALSSLPVLPAYAQDAAARQPTQQLTPQSAQGDAKAGSDDSKNLGKIVVTSATKRGPRNVQDVPFAVTSLGKAQLDELNFQNLSSLSYTMPNVQLDDVGTMPGYANFSIRGLGINSSIPSIDPTVGIFVDGVYMGISAGMVFDNFDLQNVEILRGPQGVLFGRNVTGGAVLINTRKPTDQFHFDARLGVETGLKTTLDATVRGPLAKGLLDGKLAVYDSHDNGWFTNKFDNRKMGGGDVRLVRGALLFTPTEAFDTTLRVERGVDNGNGPAIQNPALFSSDTFDFSNNAKTFYDSSWNQVFTDSNLKVPFGHGVITNVFGWRQYKSHSLVDIDGTPNSAFHARTRVDQAQWSDELRYAGTFGKVDVTAGYFWFKQHVLYQEERVLDVTPPYDANPPNAILVGGGDGDFRSWGAFLAADWHVSDAFILNFGARYSNETKDADVSRIRPGGGSIDAQTLNPDFPGLSKTWTDVSPKVGFQWKPGAHTHLYGFWTKGFRSGGYNFRHTVLTIPVMAFDAEEQRTTELGLKQEIPALDGFVNVALFRNKIKNIQRESNDPSAGTGVQQIIRNVGDVTVQGVEAEAQIKLGAGFSLAGQVGYTHNKYDKLLTDISGDGIVDAKDYALKLPRAAPWTYGLSLLHDLRIGSGKLSSRISYNHRDAEYYSDNNVGVLNKSNQLDVNFTYTPNRNWAFSLYGRNLLNQVTWGTDTKLPDIPAFGGDGPAGPRPIPAQRNLNRGRVIGADVRYTF</sequence>
<evidence type="ECO:0000313" key="18">
    <source>
        <dbReference type="Proteomes" id="UP000236220"/>
    </source>
</evidence>
<keyword evidence="9 11" id="KW-0472">Membrane</keyword>
<feature type="signal peptide" evidence="14">
    <location>
        <begin position="1"/>
        <end position="42"/>
    </location>
</feature>
<dbReference type="InterPro" id="IPR039426">
    <property type="entry name" value="TonB-dep_rcpt-like"/>
</dbReference>
<evidence type="ECO:0000256" key="6">
    <source>
        <dbReference type="ARBA" id="ARBA00023004"/>
    </source>
</evidence>
<dbReference type="Pfam" id="PF07715">
    <property type="entry name" value="Plug"/>
    <property type="match status" value="1"/>
</dbReference>
<feature type="domain" description="TonB-dependent receptor-like beta-barrel" evidence="15">
    <location>
        <begin position="291"/>
        <end position="725"/>
    </location>
</feature>
<organism evidence="17 18">
    <name type="scientific">Solilutibacter silvestris</name>
    <dbReference type="NCBI Taxonomy" id="1645665"/>
    <lineage>
        <taxon>Bacteria</taxon>
        <taxon>Pseudomonadati</taxon>
        <taxon>Pseudomonadota</taxon>
        <taxon>Gammaproteobacteria</taxon>
        <taxon>Lysobacterales</taxon>
        <taxon>Lysobacteraceae</taxon>
        <taxon>Solilutibacter</taxon>
    </lineage>
</organism>
<dbReference type="InterPro" id="IPR036942">
    <property type="entry name" value="Beta-barrel_TonB_sf"/>
</dbReference>
<name>A0A2K1Q0A3_9GAMM</name>
<evidence type="ECO:0000256" key="3">
    <source>
        <dbReference type="ARBA" id="ARBA00022452"/>
    </source>
</evidence>
<keyword evidence="2 11" id="KW-0813">Transport</keyword>
<feature type="compositionally biased region" description="Polar residues" evidence="13">
    <location>
        <begin position="49"/>
        <end position="60"/>
    </location>
</feature>